<protein>
    <submittedName>
        <fullName evidence="3">VanZ like family protein</fullName>
    </submittedName>
</protein>
<dbReference type="Pfam" id="PF04892">
    <property type="entry name" value="VanZ"/>
    <property type="match status" value="1"/>
</dbReference>
<keyword evidence="1" id="KW-1133">Transmembrane helix</keyword>
<feature type="transmembrane region" description="Helical" evidence="1">
    <location>
        <begin position="175"/>
        <end position="194"/>
    </location>
</feature>
<feature type="transmembrane region" description="Helical" evidence="1">
    <location>
        <begin position="144"/>
        <end position="163"/>
    </location>
</feature>
<name>A0A1G7QZF8_9PSEU</name>
<reference evidence="4" key="1">
    <citation type="submission" date="2016-10" db="EMBL/GenBank/DDBJ databases">
        <authorList>
            <person name="Varghese N."/>
            <person name="Submissions S."/>
        </authorList>
    </citation>
    <scope>NUCLEOTIDE SEQUENCE [LARGE SCALE GENOMIC DNA]</scope>
    <source>
        <strain evidence="4">CGMCC 4.3506</strain>
    </source>
</reference>
<dbReference type="InterPro" id="IPR006976">
    <property type="entry name" value="VanZ-like"/>
</dbReference>
<keyword evidence="4" id="KW-1185">Reference proteome</keyword>
<dbReference type="RefSeq" id="WP_090048685.1">
    <property type="nucleotide sequence ID" value="NZ_FNCC01000005.1"/>
</dbReference>
<evidence type="ECO:0000256" key="1">
    <source>
        <dbReference type="SAM" id="Phobius"/>
    </source>
</evidence>
<evidence type="ECO:0000313" key="4">
    <source>
        <dbReference type="Proteomes" id="UP000199623"/>
    </source>
</evidence>
<accession>A0A1G7QZF8</accession>
<feature type="transmembrane region" description="Helical" evidence="1">
    <location>
        <begin position="82"/>
        <end position="100"/>
    </location>
</feature>
<dbReference type="OrthoDB" id="3700782at2"/>
<feature type="transmembrane region" description="Helical" evidence="1">
    <location>
        <begin position="120"/>
        <end position="139"/>
    </location>
</feature>
<evidence type="ECO:0000259" key="2">
    <source>
        <dbReference type="Pfam" id="PF04892"/>
    </source>
</evidence>
<dbReference type="EMBL" id="FNCC01000005">
    <property type="protein sequence ID" value="SDG03912.1"/>
    <property type="molecule type" value="Genomic_DNA"/>
</dbReference>
<evidence type="ECO:0000313" key="3">
    <source>
        <dbReference type="EMBL" id="SDG03912.1"/>
    </source>
</evidence>
<dbReference type="AlphaFoldDB" id="A0A1G7QZF8"/>
<sequence length="203" mass="21206">MILWPSDRSGGTPSGGTLVHIGFGVDERFWAVVEEAWYALLQISEALSNPLIAAGVVLGAVALGAGGWFAAVRCGWRPVPSVLAGISLGVVLGVTFSRTLPDWAGRDQFCQLNGFSLNGSAELLNALLFVPLVFCAVLATRRPLAVAVSGVALSAVIEIVQPLTRRGLCETQDFLNNSAGAVVAAALAAGVVVLERRRRAVAR</sequence>
<proteinExistence type="predicted"/>
<dbReference type="Proteomes" id="UP000199623">
    <property type="component" value="Unassembled WGS sequence"/>
</dbReference>
<dbReference type="STRING" id="200378.SAMN05216553_10519"/>
<keyword evidence="1" id="KW-0472">Membrane</keyword>
<feature type="domain" description="VanZ-like" evidence="2">
    <location>
        <begin position="119"/>
        <end position="189"/>
    </location>
</feature>
<feature type="transmembrane region" description="Helical" evidence="1">
    <location>
        <begin position="51"/>
        <end position="70"/>
    </location>
</feature>
<organism evidence="3 4">
    <name type="scientific">Lentzea fradiae</name>
    <dbReference type="NCBI Taxonomy" id="200378"/>
    <lineage>
        <taxon>Bacteria</taxon>
        <taxon>Bacillati</taxon>
        <taxon>Actinomycetota</taxon>
        <taxon>Actinomycetes</taxon>
        <taxon>Pseudonocardiales</taxon>
        <taxon>Pseudonocardiaceae</taxon>
        <taxon>Lentzea</taxon>
    </lineage>
</organism>
<keyword evidence="1" id="KW-0812">Transmembrane</keyword>
<gene>
    <name evidence="3" type="ORF">SAMN05216553_10519</name>
</gene>